<proteinExistence type="predicted"/>
<dbReference type="GeneID" id="108863713"/>
<protein>
    <submittedName>
        <fullName evidence="2">Uncharacterized protein LOC108863713</fullName>
    </submittedName>
</protein>
<dbReference type="AlphaFoldDB" id="A0AAJ7L2G9"/>
<sequence length="157" mass="17828">MRKWQEKWADSGGRKGAWTKALIPEISKWVNRRHGELTYGLAQILTGHGKFQSYLQKIGRTPTDKCVYCSINEADDVIHTLYKCEAFQGIRRSLVISEGQNGLQALKNKVSEMLESAEKWEETVREIDSIMRHKTHLERQNIASDAANGAGNEVPDE</sequence>
<accession>A0AAJ7L2G9</accession>
<keyword evidence="1" id="KW-1185">Reference proteome</keyword>
<dbReference type="KEGG" id="goe:108863713"/>
<gene>
    <name evidence="2" type="primary">LOC108863713</name>
</gene>
<reference evidence="2" key="1">
    <citation type="submission" date="2025-08" db="UniProtKB">
        <authorList>
            <consortium name="RefSeq"/>
        </authorList>
    </citation>
    <scope>IDENTIFICATION</scope>
</reference>
<evidence type="ECO:0000313" key="2">
    <source>
        <dbReference type="RefSeq" id="XP_018493747.1"/>
    </source>
</evidence>
<dbReference type="Proteomes" id="UP000694867">
    <property type="component" value="Unplaced"/>
</dbReference>
<dbReference type="RefSeq" id="XP_018493747.1">
    <property type="nucleotide sequence ID" value="XM_018638231.1"/>
</dbReference>
<name>A0AAJ7L2G9_9ACAR</name>
<organism evidence="1 2">
    <name type="scientific">Galendromus occidentalis</name>
    <name type="common">western predatory mite</name>
    <dbReference type="NCBI Taxonomy" id="34638"/>
    <lineage>
        <taxon>Eukaryota</taxon>
        <taxon>Metazoa</taxon>
        <taxon>Ecdysozoa</taxon>
        <taxon>Arthropoda</taxon>
        <taxon>Chelicerata</taxon>
        <taxon>Arachnida</taxon>
        <taxon>Acari</taxon>
        <taxon>Parasitiformes</taxon>
        <taxon>Mesostigmata</taxon>
        <taxon>Gamasina</taxon>
        <taxon>Phytoseioidea</taxon>
        <taxon>Phytoseiidae</taxon>
        <taxon>Typhlodrominae</taxon>
        <taxon>Galendromus</taxon>
    </lineage>
</organism>
<evidence type="ECO:0000313" key="1">
    <source>
        <dbReference type="Proteomes" id="UP000694867"/>
    </source>
</evidence>